<evidence type="ECO:0000313" key="2">
    <source>
        <dbReference type="Proteomes" id="UP000095281"/>
    </source>
</evidence>
<proteinExistence type="predicted"/>
<evidence type="ECO:0000256" key="1">
    <source>
        <dbReference type="SAM" id="MobiDB-lite"/>
    </source>
</evidence>
<feature type="region of interest" description="Disordered" evidence="1">
    <location>
        <begin position="156"/>
        <end position="177"/>
    </location>
</feature>
<accession>A0A1I8B7U6</accession>
<feature type="region of interest" description="Disordered" evidence="1">
    <location>
        <begin position="1"/>
        <end position="37"/>
    </location>
</feature>
<reference evidence="3" key="1">
    <citation type="submission" date="2016-11" db="UniProtKB">
        <authorList>
            <consortium name="WormBaseParasite"/>
        </authorList>
    </citation>
    <scope>IDENTIFICATION</scope>
</reference>
<keyword evidence="2" id="KW-1185">Reference proteome</keyword>
<evidence type="ECO:0000313" key="3">
    <source>
        <dbReference type="WBParaSite" id="MhA1_Contig1572.frz3.gene11"/>
    </source>
</evidence>
<sequence length="177" mass="21147">MDEVKKGKTSKEIKNMETEQTNAIGMEKGSSSKNDEEMEDIIEGKTKEDKGKKRALFITSNLRSMEFKMNIYFAKLLTKQYQLHFVILNTNDEKDEKLENKINSENKIFEDFSKNTNLFKNTYEIINFDDKITYFSKRDFIDEHFSKSYRHYSDERKERKPFDNERNETESVNVLWG</sequence>
<organism evidence="2 3">
    <name type="scientific">Meloidogyne hapla</name>
    <name type="common">Root-knot nematode worm</name>
    <dbReference type="NCBI Taxonomy" id="6305"/>
    <lineage>
        <taxon>Eukaryota</taxon>
        <taxon>Metazoa</taxon>
        <taxon>Ecdysozoa</taxon>
        <taxon>Nematoda</taxon>
        <taxon>Chromadorea</taxon>
        <taxon>Rhabditida</taxon>
        <taxon>Tylenchina</taxon>
        <taxon>Tylenchomorpha</taxon>
        <taxon>Tylenchoidea</taxon>
        <taxon>Meloidogynidae</taxon>
        <taxon>Meloidogyninae</taxon>
        <taxon>Meloidogyne</taxon>
    </lineage>
</organism>
<dbReference type="Proteomes" id="UP000095281">
    <property type="component" value="Unplaced"/>
</dbReference>
<dbReference type="AlphaFoldDB" id="A0A1I8B7U6"/>
<feature type="compositionally biased region" description="Basic and acidic residues" evidence="1">
    <location>
        <begin position="1"/>
        <end position="17"/>
    </location>
</feature>
<feature type="compositionally biased region" description="Basic and acidic residues" evidence="1">
    <location>
        <begin position="156"/>
        <end position="169"/>
    </location>
</feature>
<dbReference type="WBParaSite" id="MhA1_Contig1572.frz3.gene11">
    <property type="protein sequence ID" value="MhA1_Contig1572.frz3.gene11"/>
    <property type="gene ID" value="MhA1_Contig1572.frz3.gene11"/>
</dbReference>
<protein>
    <submittedName>
        <fullName evidence="3">Thioredoxin-like_fold domain-containing protein</fullName>
    </submittedName>
</protein>
<name>A0A1I8B7U6_MELHA</name>